<organism evidence="1 2">
    <name type="scientific">Roseibium suaedae</name>
    <dbReference type="NCBI Taxonomy" id="735517"/>
    <lineage>
        <taxon>Bacteria</taxon>
        <taxon>Pseudomonadati</taxon>
        <taxon>Pseudomonadota</taxon>
        <taxon>Alphaproteobacteria</taxon>
        <taxon>Hyphomicrobiales</taxon>
        <taxon>Stappiaceae</taxon>
        <taxon>Roseibium</taxon>
    </lineage>
</organism>
<protein>
    <submittedName>
        <fullName evidence="1">Uncharacterized protein</fullName>
    </submittedName>
</protein>
<evidence type="ECO:0000313" key="1">
    <source>
        <dbReference type="EMBL" id="SHL71358.1"/>
    </source>
</evidence>
<keyword evidence="2" id="KW-1185">Reference proteome</keyword>
<name>A0A1M7CVJ6_9HYPH</name>
<dbReference type="AlphaFoldDB" id="A0A1M7CVJ6"/>
<sequence>MAYNALFCVTGWPKGAVPLRQRHPGQNVTIVRLDVYGLSIRA</sequence>
<dbReference type="EMBL" id="FRBW01000001">
    <property type="protein sequence ID" value="SHL71358.1"/>
    <property type="molecule type" value="Genomic_DNA"/>
</dbReference>
<gene>
    <name evidence="1" type="ORF">SAMN05444272_1290</name>
</gene>
<proteinExistence type="predicted"/>
<dbReference type="Proteomes" id="UP000186002">
    <property type="component" value="Unassembled WGS sequence"/>
</dbReference>
<evidence type="ECO:0000313" key="2">
    <source>
        <dbReference type="Proteomes" id="UP000186002"/>
    </source>
</evidence>
<reference evidence="1 2" key="1">
    <citation type="submission" date="2016-11" db="EMBL/GenBank/DDBJ databases">
        <authorList>
            <person name="Jaros S."/>
            <person name="Januszkiewicz K."/>
            <person name="Wedrychowicz H."/>
        </authorList>
    </citation>
    <scope>NUCLEOTIDE SEQUENCE [LARGE SCALE GENOMIC DNA]</scope>
    <source>
        <strain evidence="1 2">DSM 22153</strain>
    </source>
</reference>
<accession>A0A1M7CVJ6</accession>
<dbReference type="STRING" id="735517.SAMN05444272_1290"/>